<keyword evidence="1" id="KW-0472">Membrane</keyword>
<sequence length="116" mass="12095">MAISASAVIPDWPPPDVPHGTALPPRPNGCLREIDAVMSTSTYVCRGTPADGLIGGALNYAGAWVGSILMLPLFALAPALLLSPLFWLYSLPSALSLGLAAGFVLRRLVRGRAARS</sequence>
<name>A0A6J4JY76_9PROT</name>
<proteinExistence type="predicted"/>
<protein>
    <submittedName>
        <fullName evidence="2">Uncharacterized protein</fullName>
    </submittedName>
</protein>
<keyword evidence="1" id="KW-0812">Transmembrane</keyword>
<evidence type="ECO:0000313" key="2">
    <source>
        <dbReference type="EMBL" id="CAA9290377.1"/>
    </source>
</evidence>
<accession>A0A6J4JY76</accession>
<organism evidence="2">
    <name type="scientific">uncultured Acetobacteraceae bacterium</name>
    <dbReference type="NCBI Taxonomy" id="169975"/>
    <lineage>
        <taxon>Bacteria</taxon>
        <taxon>Pseudomonadati</taxon>
        <taxon>Pseudomonadota</taxon>
        <taxon>Alphaproteobacteria</taxon>
        <taxon>Acetobacterales</taxon>
        <taxon>Acetobacteraceae</taxon>
        <taxon>environmental samples</taxon>
    </lineage>
</organism>
<feature type="transmembrane region" description="Helical" evidence="1">
    <location>
        <begin position="57"/>
        <end position="80"/>
    </location>
</feature>
<dbReference type="AlphaFoldDB" id="A0A6J4JY76"/>
<feature type="transmembrane region" description="Helical" evidence="1">
    <location>
        <begin position="86"/>
        <end position="105"/>
    </location>
</feature>
<evidence type="ECO:0000256" key="1">
    <source>
        <dbReference type="SAM" id="Phobius"/>
    </source>
</evidence>
<reference evidence="2" key="1">
    <citation type="submission" date="2020-02" db="EMBL/GenBank/DDBJ databases">
        <authorList>
            <person name="Meier V. D."/>
        </authorList>
    </citation>
    <scope>NUCLEOTIDE SEQUENCE</scope>
    <source>
        <strain evidence="2">AVDCRST_MAG08</strain>
    </source>
</reference>
<dbReference type="EMBL" id="CADCTG010000369">
    <property type="protein sequence ID" value="CAA9290377.1"/>
    <property type="molecule type" value="Genomic_DNA"/>
</dbReference>
<keyword evidence="1" id="KW-1133">Transmembrane helix</keyword>
<gene>
    <name evidence="2" type="ORF">AVDCRST_MAG08-4553</name>
</gene>